<comment type="caution">
    <text evidence="2">The sequence shown here is derived from an EMBL/GenBank/DDBJ whole genome shotgun (WGS) entry which is preliminary data.</text>
</comment>
<evidence type="ECO:0000259" key="1">
    <source>
        <dbReference type="Pfam" id="PF08486"/>
    </source>
</evidence>
<dbReference type="InterPro" id="IPR013486">
    <property type="entry name" value="SpoIID/LytB"/>
</dbReference>
<keyword evidence="3" id="KW-1185">Reference proteome</keyword>
<sequence>MKRMIAVALTLIIIVLVIPAALVGFGKESTEHADASFGLALIEKTSQVEEAKVGSETVKAEETKMEIAVFRSKAETVEVVPLKEYVIGVVASEMPTDYELEALKAQSLAAQTYVLSQQLKEKGDRNVPQDALVTDTVLHQVYQSKEELEEKWGDSFPERYSKVEEAVEATEGQVITYKDQPITAAFFSTSNGFTENSEDYWAHEIPYLKSVKSPWDTGSPRYSKEVSMPISEFEATLGVTLSGDGSIGTISSRTSGGRVETVVIGDKTFSGREIREALELDSSDFSWHLSNNMVVIQTKGWGHGVGMSQFGANGMALEGQSYQDIIAHYYSGVEIESMETYKK</sequence>
<dbReference type="PANTHER" id="PTHR30032">
    <property type="entry name" value="N-ACETYLMURAMOYL-L-ALANINE AMIDASE-RELATED"/>
    <property type="match status" value="1"/>
</dbReference>
<feature type="domain" description="Sporulation stage II protein D amidase enhancer LytB N-terminal" evidence="1">
    <location>
        <begin position="72"/>
        <end position="177"/>
    </location>
</feature>
<dbReference type="Proteomes" id="UP001179280">
    <property type="component" value="Unassembled WGS sequence"/>
</dbReference>
<reference evidence="2" key="1">
    <citation type="submission" date="2021-01" db="EMBL/GenBank/DDBJ databases">
        <title>Genomic Encyclopedia of Type Strains, Phase IV (KMG-IV): sequencing the most valuable type-strain genomes for metagenomic binning, comparative biology and taxonomic classification.</title>
        <authorList>
            <person name="Goeker M."/>
        </authorList>
    </citation>
    <scope>NUCLEOTIDE SEQUENCE</scope>
    <source>
        <strain evidence="2">DSM 21943</strain>
    </source>
</reference>
<dbReference type="InterPro" id="IPR013693">
    <property type="entry name" value="SpoIID/LytB_N"/>
</dbReference>
<dbReference type="InterPro" id="IPR014225">
    <property type="entry name" value="Spore_II_D_firmicutes"/>
</dbReference>
<proteinExistence type="predicted"/>
<accession>A0ABS2SVN7</accession>
<dbReference type="RefSeq" id="WP_204466771.1">
    <property type="nucleotide sequence ID" value="NZ_JAFBCV010000008.1"/>
</dbReference>
<dbReference type="EMBL" id="JAFBCV010000008">
    <property type="protein sequence ID" value="MBM7839549.1"/>
    <property type="molecule type" value="Genomic_DNA"/>
</dbReference>
<dbReference type="InterPro" id="IPR051922">
    <property type="entry name" value="Bact_Sporulation_Assoc"/>
</dbReference>
<dbReference type="Pfam" id="PF08486">
    <property type="entry name" value="SpoIID"/>
    <property type="match status" value="1"/>
</dbReference>
<protein>
    <submittedName>
        <fullName evidence="2">Stage II sporulation protein D</fullName>
    </submittedName>
</protein>
<dbReference type="PANTHER" id="PTHR30032:SF4">
    <property type="entry name" value="AMIDASE ENHANCER"/>
    <property type="match status" value="1"/>
</dbReference>
<evidence type="ECO:0000313" key="2">
    <source>
        <dbReference type="EMBL" id="MBM7839549.1"/>
    </source>
</evidence>
<name>A0ABS2SVN7_9BACI</name>
<dbReference type="NCBIfam" id="TIGR02669">
    <property type="entry name" value="SpoIID_LytB"/>
    <property type="match status" value="1"/>
</dbReference>
<evidence type="ECO:0000313" key="3">
    <source>
        <dbReference type="Proteomes" id="UP001179280"/>
    </source>
</evidence>
<organism evidence="2 3">
    <name type="scientific">Shouchella xiaoxiensis</name>
    <dbReference type="NCBI Taxonomy" id="766895"/>
    <lineage>
        <taxon>Bacteria</taxon>
        <taxon>Bacillati</taxon>
        <taxon>Bacillota</taxon>
        <taxon>Bacilli</taxon>
        <taxon>Bacillales</taxon>
        <taxon>Bacillaceae</taxon>
        <taxon>Shouchella</taxon>
    </lineage>
</organism>
<gene>
    <name evidence="2" type="ORF">JOC54_002829</name>
</gene>
<dbReference type="NCBIfam" id="TIGR02870">
    <property type="entry name" value="spore_II_D"/>
    <property type="match status" value="1"/>
</dbReference>